<dbReference type="SUPFAM" id="SSF48726">
    <property type="entry name" value="Immunoglobulin"/>
    <property type="match status" value="1"/>
</dbReference>
<gene>
    <name evidence="3" type="ORF">NQ317_007712</name>
</gene>
<keyword evidence="1" id="KW-1015">Disulfide bond</keyword>
<dbReference type="Proteomes" id="UP001162164">
    <property type="component" value="Unassembled WGS sequence"/>
</dbReference>
<keyword evidence="4" id="KW-1185">Reference proteome</keyword>
<dbReference type="InterPro" id="IPR013162">
    <property type="entry name" value="CD80_C2-set"/>
</dbReference>
<feature type="domain" description="Ig-like" evidence="2">
    <location>
        <begin position="10"/>
        <end position="112"/>
    </location>
</feature>
<dbReference type="PANTHER" id="PTHR21261:SF17">
    <property type="entry name" value="BEAT VI"/>
    <property type="match status" value="1"/>
</dbReference>
<protein>
    <recommendedName>
        <fullName evidence="2">Ig-like domain-containing protein</fullName>
    </recommendedName>
</protein>
<organism evidence="3 4">
    <name type="scientific">Molorchus minor</name>
    <dbReference type="NCBI Taxonomy" id="1323400"/>
    <lineage>
        <taxon>Eukaryota</taxon>
        <taxon>Metazoa</taxon>
        <taxon>Ecdysozoa</taxon>
        <taxon>Arthropoda</taxon>
        <taxon>Hexapoda</taxon>
        <taxon>Insecta</taxon>
        <taxon>Pterygota</taxon>
        <taxon>Neoptera</taxon>
        <taxon>Endopterygota</taxon>
        <taxon>Coleoptera</taxon>
        <taxon>Polyphaga</taxon>
        <taxon>Cucujiformia</taxon>
        <taxon>Chrysomeloidea</taxon>
        <taxon>Cerambycidae</taxon>
        <taxon>Lamiinae</taxon>
        <taxon>Monochamini</taxon>
        <taxon>Molorchus</taxon>
    </lineage>
</organism>
<dbReference type="EMBL" id="JAPWTJ010001900">
    <property type="protein sequence ID" value="KAJ8968950.1"/>
    <property type="molecule type" value="Genomic_DNA"/>
</dbReference>
<evidence type="ECO:0000313" key="3">
    <source>
        <dbReference type="EMBL" id="KAJ8968950.1"/>
    </source>
</evidence>
<evidence type="ECO:0000313" key="4">
    <source>
        <dbReference type="Proteomes" id="UP001162164"/>
    </source>
</evidence>
<sequence length="134" mass="14943">MLTDIPEDGPVLRTEVQKIAPGAMIRANCTTPGSYPAMNITWFINDTEMNSTSQVEIRNSIFHYDALPGKETARSTISLRVTPELFKSGKMRLRCSATMFTLYSLSRETEIQEDAPQLALIMVPTTHTNEGKCT</sequence>
<dbReference type="PANTHER" id="PTHR21261">
    <property type="entry name" value="BEAT PROTEIN"/>
    <property type="match status" value="1"/>
</dbReference>
<accession>A0ABQ9IYG0</accession>
<proteinExistence type="predicted"/>
<dbReference type="Pfam" id="PF08205">
    <property type="entry name" value="C2-set_2"/>
    <property type="match status" value="1"/>
</dbReference>
<reference evidence="3" key="1">
    <citation type="journal article" date="2023" name="Insect Mol. Biol.">
        <title>Genome sequencing provides insights into the evolution of gene families encoding plant cell wall-degrading enzymes in longhorned beetles.</title>
        <authorList>
            <person name="Shin N.R."/>
            <person name="Okamura Y."/>
            <person name="Kirsch R."/>
            <person name="Pauchet Y."/>
        </authorList>
    </citation>
    <scope>NUCLEOTIDE SEQUENCE</scope>
    <source>
        <strain evidence="3">MMC_N1</strain>
    </source>
</reference>
<dbReference type="Gene3D" id="2.60.40.10">
    <property type="entry name" value="Immunoglobulins"/>
    <property type="match status" value="1"/>
</dbReference>
<comment type="caution">
    <text evidence="3">The sequence shown here is derived from an EMBL/GenBank/DDBJ whole genome shotgun (WGS) entry which is preliminary data.</text>
</comment>
<evidence type="ECO:0000256" key="1">
    <source>
        <dbReference type="ARBA" id="ARBA00023157"/>
    </source>
</evidence>
<dbReference type="InterPro" id="IPR013783">
    <property type="entry name" value="Ig-like_fold"/>
</dbReference>
<name>A0ABQ9IYG0_9CUCU</name>
<evidence type="ECO:0000259" key="2">
    <source>
        <dbReference type="PROSITE" id="PS50835"/>
    </source>
</evidence>
<dbReference type="InterPro" id="IPR036179">
    <property type="entry name" value="Ig-like_dom_sf"/>
</dbReference>
<dbReference type="PROSITE" id="PS50835">
    <property type="entry name" value="IG_LIKE"/>
    <property type="match status" value="1"/>
</dbReference>
<dbReference type="InterPro" id="IPR007110">
    <property type="entry name" value="Ig-like_dom"/>
</dbReference>